<reference evidence="1 2" key="1">
    <citation type="submission" date="2019-06" db="EMBL/GenBank/DDBJ databases">
        <title>Flavobacteriaceae Paucihalobacterium erythroidium CWB-1, complete genome.</title>
        <authorList>
            <person name="Wu S."/>
        </authorList>
    </citation>
    <scope>NUCLEOTIDE SEQUENCE [LARGE SCALE GENOMIC DNA]</scope>
    <source>
        <strain evidence="1 2">CWB-1</strain>
    </source>
</reference>
<comment type="caution">
    <text evidence="1">The sequence shown here is derived from an EMBL/GenBank/DDBJ whole genome shotgun (WGS) entry which is preliminary data.</text>
</comment>
<dbReference type="EMBL" id="VHIQ01000003">
    <property type="protein sequence ID" value="TPV33988.1"/>
    <property type="molecule type" value="Genomic_DNA"/>
</dbReference>
<dbReference type="Proteomes" id="UP000317332">
    <property type="component" value="Unassembled WGS sequence"/>
</dbReference>
<dbReference type="RefSeq" id="WP_140989885.1">
    <property type="nucleotide sequence ID" value="NZ_VHIQ01000003.1"/>
</dbReference>
<organism evidence="1 2">
    <name type="scientific">Paucihalobacter ruber</name>
    <dbReference type="NCBI Taxonomy" id="2567861"/>
    <lineage>
        <taxon>Bacteria</taxon>
        <taxon>Pseudomonadati</taxon>
        <taxon>Bacteroidota</taxon>
        <taxon>Flavobacteriia</taxon>
        <taxon>Flavobacteriales</taxon>
        <taxon>Flavobacteriaceae</taxon>
        <taxon>Paucihalobacter</taxon>
    </lineage>
</organism>
<protein>
    <recommendedName>
        <fullName evidence="3">Lipocalin-like domain-containing protein</fullName>
    </recommendedName>
</protein>
<proteinExistence type="predicted"/>
<dbReference type="OrthoDB" id="1143855at2"/>
<keyword evidence="2" id="KW-1185">Reference proteome</keyword>
<accession>A0A506PKF9</accession>
<sequence>MKNFLVLALVATLFSCSQNPKKMLTHLNGYWEISKAQMHDGLEKEYNFNASIDYIMVNDSLKGFRKKLIPNIDGSYTMSQDAEAVQIKIENDSLNLYYKTQMSTWKETVLKATEDELMIINSRKDVYLYKRYQPLDLDL</sequence>
<gene>
    <name evidence="1" type="ORF">FJ651_07470</name>
</gene>
<evidence type="ECO:0000313" key="1">
    <source>
        <dbReference type="EMBL" id="TPV33988.1"/>
    </source>
</evidence>
<name>A0A506PKF9_9FLAO</name>
<dbReference type="AlphaFoldDB" id="A0A506PKF9"/>
<evidence type="ECO:0008006" key="3">
    <source>
        <dbReference type="Google" id="ProtNLM"/>
    </source>
</evidence>
<evidence type="ECO:0000313" key="2">
    <source>
        <dbReference type="Proteomes" id="UP000317332"/>
    </source>
</evidence>
<dbReference type="PROSITE" id="PS51257">
    <property type="entry name" value="PROKAR_LIPOPROTEIN"/>
    <property type="match status" value="1"/>
</dbReference>